<evidence type="ECO:0000313" key="9">
    <source>
        <dbReference type="Proteomes" id="UP001595990"/>
    </source>
</evidence>
<reference evidence="9" key="1">
    <citation type="journal article" date="2019" name="Int. J. Syst. Evol. Microbiol.">
        <title>The Global Catalogue of Microorganisms (GCM) 10K type strain sequencing project: providing services to taxonomists for standard genome sequencing and annotation.</title>
        <authorList>
            <consortium name="The Broad Institute Genomics Platform"/>
            <consortium name="The Broad Institute Genome Sequencing Center for Infectious Disease"/>
            <person name="Wu L."/>
            <person name="Ma J."/>
        </authorList>
    </citation>
    <scope>NUCLEOTIDE SEQUENCE [LARGE SCALE GENOMIC DNA]</scope>
    <source>
        <strain evidence="9">CECT 8064</strain>
    </source>
</reference>
<dbReference type="InterPro" id="IPR036388">
    <property type="entry name" value="WH-like_DNA-bd_sf"/>
</dbReference>
<dbReference type="Pfam" id="PF00486">
    <property type="entry name" value="Trans_reg_C"/>
    <property type="match status" value="1"/>
</dbReference>
<protein>
    <submittedName>
        <fullName evidence="8">BTAD domain-containing putative transcriptional regulator</fullName>
    </submittedName>
</protein>
<proteinExistence type="inferred from homology"/>
<dbReference type="PANTHER" id="PTHR35807:SF1">
    <property type="entry name" value="TRANSCRIPTIONAL REGULATOR REDD"/>
    <property type="match status" value="1"/>
</dbReference>
<dbReference type="EMBL" id="JBHSFS010000019">
    <property type="protein sequence ID" value="MFC4517288.1"/>
    <property type="molecule type" value="Genomic_DNA"/>
</dbReference>
<evidence type="ECO:0000256" key="6">
    <source>
        <dbReference type="PROSITE-ProRule" id="PRU01091"/>
    </source>
</evidence>
<sequence>MFQDLTTDRGRNIFSGSPSETDVQFTVLGAVCAWRHGTELDLGYPQQRAVLAALLVREGASATLDELVDGIWGEGAPASAARQIRTYVYRLRKILVKRGAQPIRSIGGGYLLESAPESSDLSRFMRLVTQARESHRAGDAAAATTRYAEALALWSGTALAGIPGPYAATQRVRLTELQLVVEEERLACAIEVGAYNQAAAELSALVASHPLRERFCELHMTALYGAGRQAEALESFYTTSRRLRTELGVGPSRALSAAHQRILDNDPVLLRAAPTAAPSSATARPPGIVPLTPQPAQLPADLSHFTGRGDEKAAITALADRTDRMVVIAAITGPAGVGKTALAVHWSHQAARLFPDGQLYVNLRGFGPTSTPLEPATAIRGFLNALGVHPGDVPAEFENQVRFYRSLLAGRRMLVVLDNARDSDQVRPLLPGAAGCLVLVTSRDRLPGLVALDGASPLPLDLLSEAESRELLALRLGAERVAAEPEVVEELIGLCARLPLALNITASRATAVHPTSSLASLAAQLRAPQGRMAALGVGEALADVQTVISWSYRLLDATTARMFRLLGLHPSGDITVSSAAALASCGHDQAQEALNALTRAHLLAEVVPGRYSLHSVLRAYALEQSRLHDS</sequence>
<dbReference type="Proteomes" id="UP001595990">
    <property type="component" value="Unassembled WGS sequence"/>
</dbReference>
<dbReference type="SUPFAM" id="SSF46894">
    <property type="entry name" value="C-terminal effector domain of the bipartite response regulators"/>
    <property type="match status" value="1"/>
</dbReference>
<dbReference type="Gene3D" id="3.40.50.300">
    <property type="entry name" value="P-loop containing nucleotide triphosphate hydrolases"/>
    <property type="match status" value="1"/>
</dbReference>
<evidence type="ECO:0000259" key="7">
    <source>
        <dbReference type="PROSITE" id="PS51755"/>
    </source>
</evidence>
<dbReference type="CDD" id="cd15831">
    <property type="entry name" value="BTAD"/>
    <property type="match status" value="1"/>
</dbReference>
<dbReference type="PROSITE" id="PS51755">
    <property type="entry name" value="OMPR_PHOB"/>
    <property type="match status" value="1"/>
</dbReference>
<evidence type="ECO:0000256" key="1">
    <source>
        <dbReference type="ARBA" id="ARBA00005820"/>
    </source>
</evidence>
<feature type="domain" description="OmpR/PhoB-type" evidence="7">
    <location>
        <begin position="15"/>
        <end position="114"/>
    </location>
</feature>
<gene>
    <name evidence="8" type="ORF">ACFPEN_30795</name>
</gene>
<accession>A0ABV9BTR3</accession>
<name>A0ABV9BTR3_9ACTN</name>
<dbReference type="SMART" id="SM00862">
    <property type="entry name" value="Trans_reg_C"/>
    <property type="match status" value="1"/>
</dbReference>
<dbReference type="PANTHER" id="PTHR35807">
    <property type="entry name" value="TRANSCRIPTIONAL REGULATOR REDD-RELATED"/>
    <property type="match status" value="1"/>
</dbReference>
<dbReference type="Pfam" id="PF03704">
    <property type="entry name" value="BTAD"/>
    <property type="match status" value="1"/>
</dbReference>
<dbReference type="InterPro" id="IPR011990">
    <property type="entry name" value="TPR-like_helical_dom_sf"/>
</dbReference>
<dbReference type="InterPro" id="IPR051677">
    <property type="entry name" value="AfsR-DnrI-RedD_regulator"/>
</dbReference>
<dbReference type="Gene3D" id="1.10.10.10">
    <property type="entry name" value="Winged helix-like DNA-binding domain superfamily/Winged helix DNA-binding domain"/>
    <property type="match status" value="1"/>
</dbReference>
<evidence type="ECO:0000256" key="4">
    <source>
        <dbReference type="ARBA" id="ARBA00023125"/>
    </source>
</evidence>
<evidence type="ECO:0000313" key="8">
    <source>
        <dbReference type="EMBL" id="MFC4517288.1"/>
    </source>
</evidence>
<keyword evidence="2" id="KW-0902">Two-component regulatory system</keyword>
<evidence type="ECO:0000256" key="5">
    <source>
        <dbReference type="ARBA" id="ARBA00023163"/>
    </source>
</evidence>
<feature type="DNA-binding region" description="OmpR/PhoB-type" evidence="6">
    <location>
        <begin position="15"/>
        <end position="114"/>
    </location>
</feature>
<dbReference type="SUPFAM" id="SSF48452">
    <property type="entry name" value="TPR-like"/>
    <property type="match status" value="1"/>
</dbReference>
<evidence type="ECO:0000256" key="2">
    <source>
        <dbReference type="ARBA" id="ARBA00023012"/>
    </source>
</evidence>
<keyword evidence="5" id="KW-0804">Transcription</keyword>
<comment type="caution">
    <text evidence="8">The sequence shown here is derived from an EMBL/GenBank/DDBJ whole genome shotgun (WGS) entry which is preliminary data.</text>
</comment>
<dbReference type="SUPFAM" id="SSF52540">
    <property type="entry name" value="P-loop containing nucleoside triphosphate hydrolases"/>
    <property type="match status" value="1"/>
</dbReference>
<dbReference type="RefSeq" id="WP_417923983.1">
    <property type="nucleotide sequence ID" value="NZ_JBHSFS010000019.1"/>
</dbReference>
<keyword evidence="4 6" id="KW-0238">DNA-binding</keyword>
<keyword evidence="9" id="KW-1185">Reference proteome</keyword>
<dbReference type="InterPro" id="IPR016032">
    <property type="entry name" value="Sig_transdc_resp-reg_C-effctor"/>
</dbReference>
<organism evidence="8 9">
    <name type="scientific">Streptomyces ehimensis</name>
    <dbReference type="NCBI Taxonomy" id="68195"/>
    <lineage>
        <taxon>Bacteria</taxon>
        <taxon>Bacillati</taxon>
        <taxon>Actinomycetota</taxon>
        <taxon>Actinomycetes</taxon>
        <taxon>Kitasatosporales</taxon>
        <taxon>Streptomycetaceae</taxon>
        <taxon>Streptomyces</taxon>
    </lineage>
</organism>
<dbReference type="InterPro" id="IPR005158">
    <property type="entry name" value="BTAD"/>
</dbReference>
<dbReference type="InterPro" id="IPR001867">
    <property type="entry name" value="OmpR/PhoB-type_DNA-bd"/>
</dbReference>
<dbReference type="Gene3D" id="1.25.40.10">
    <property type="entry name" value="Tetratricopeptide repeat domain"/>
    <property type="match status" value="1"/>
</dbReference>
<dbReference type="PRINTS" id="PR00364">
    <property type="entry name" value="DISEASERSIST"/>
</dbReference>
<keyword evidence="3" id="KW-0805">Transcription regulation</keyword>
<dbReference type="SMART" id="SM01043">
    <property type="entry name" value="BTAD"/>
    <property type="match status" value="1"/>
</dbReference>
<comment type="similarity">
    <text evidence="1">Belongs to the AfsR/DnrI/RedD regulatory family.</text>
</comment>
<dbReference type="InterPro" id="IPR027417">
    <property type="entry name" value="P-loop_NTPase"/>
</dbReference>
<evidence type="ECO:0000256" key="3">
    <source>
        <dbReference type="ARBA" id="ARBA00023015"/>
    </source>
</evidence>